<dbReference type="Proteomes" id="UP000470186">
    <property type="component" value="Unassembled WGS sequence"/>
</dbReference>
<dbReference type="PANTHER" id="PTHR43646:SF2">
    <property type="entry name" value="GLYCOSYLTRANSFERASE 2-LIKE DOMAIN-CONTAINING PROTEIN"/>
    <property type="match status" value="1"/>
</dbReference>
<name>A0A7X1Y5E3_9PSED</name>
<dbReference type="GO" id="GO:0016757">
    <property type="term" value="F:glycosyltransferase activity"/>
    <property type="evidence" value="ECO:0007669"/>
    <property type="project" value="UniProtKB-KW"/>
</dbReference>
<dbReference type="Pfam" id="PF00535">
    <property type="entry name" value="Glycos_transf_2"/>
    <property type="match status" value="1"/>
</dbReference>
<keyword evidence="3" id="KW-0997">Cell inner membrane</keyword>
<organism evidence="8 9">
    <name type="scientific">Pseudomonas helleri</name>
    <dbReference type="NCBI Taxonomy" id="1608996"/>
    <lineage>
        <taxon>Bacteria</taxon>
        <taxon>Pseudomonadati</taxon>
        <taxon>Pseudomonadota</taxon>
        <taxon>Gammaproteobacteria</taxon>
        <taxon>Pseudomonadales</taxon>
        <taxon>Pseudomonadaceae</taxon>
        <taxon>Pseudomonas</taxon>
    </lineage>
</organism>
<dbReference type="GO" id="GO:0005886">
    <property type="term" value="C:plasma membrane"/>
    <property type="evidence" value="ECO:0007669"/>
    <property type="project" value="UniProtKB-SubCell"/>
</dbReference>
<dbReference type="SUPFAM" id="SSF53448">
    <property type="entry name" value="Nucleotide-diphospho-sugar transferases"/>
    <property type="match status" value="1"/>
</dbReference>
<protein>
    <submittedName>
        <fullName evidence="8">Glycosyltransferase</fullName>
    </submittedName>
</protein>
<dbReference type="PANTHER" id="PTHR43646">
    <property type="entry name" value="GLYCOSYLTRANSFERASE"/>
    <property type="match status" value="1"/>
</dbReference>
<dbReference type="EMBL" id="WIVX01000013">
    <property type="protein sequence ID" value="MQU30686.1"/>
    <property type="molecule type" value="Genomic_DNA"/>
</dbReference>
<dbReference type="InterPro" id="IPR029044">
    <property type="entry name" value="Nucleotide-diphossugar_trans"/>
</dbReference>
<dbReference type="AlphaFoldDB" id="A0A7X1Y5E3"/>
<comment type="subcellular location">
    <subcellularLocation>
        <location evidence="1">Cell membrane</location>
    </subcellularLocation>
</comment>
<comment type="caution">
    <text evidence="8">The sequence shown here is derived from an EMBL/GenBank/DDBJ whole genome shotgun (WGS) entry which is preliminary data.</text>
</comment>
<evidence type="ECO:0000256" key="3">
    <source>
        <dbReference type="ARBA" id="ARBA00022519"/>
    </source>
</evidence>
<keyword evidence="4" id="KW-0328">Glycosyltransferase</keyword>
<evidence type="ECO:0000256" key="2">
    <source>
        <dbReference type="ARBA" id="ARBA00022475"/>
    </source>
</evidence>
<keyword evidence="5 8" id="KW-0808">Transferase</keyword>
<dbReference type="InterPro" id="IPR001173">
    <property type="entry name" value="Glyco_trans_2-like"/>
</dbReference>
<accession>A0A7X1Y5E3</accession>
<dbReference type="RefSeq" id="WP_153331552.1">
    <property type="nucleotide sequence ID" value="NZ_CP181271.1"/>
</dbReference>
<feature type="domain" description="Glycosyltransferase 2-like" evidence="7">
    <location>
        <begin position="4"/>
        <end position="128"/>
    </location>
</feature>
<reference evidence="8 9" key="1">
    <citation type="submission" date="2019-10" db="EMBL/GenBank/DDBJ databases">
        <title>Evaluation of single-gene subtyping targets for Pseudomonas.</title>
        <authorList>
            <person name="Reichler S.J."/>
            <person name="Orsi R.H."/>
            <person name="Wiedmann M."/>
            <person name="Martin N.H."/>
            <person name="Murphy S.I."/>
        </authorList>
    </citation>
    <scope>NUCLEOTIDE SEQUENCE [LARGE SCALE GENOMIC DNA]</scope>
    <source>
        <strain evidence="8 9">FSL R10-2107</strain>
    </source>
</reference>
<evidence type="ECO:0000256" key="6">
    <source>
        <dbReference type="ARBA" id="ARBA00023136"/>
    </source>
</evidence>
<evidence type="ECO:0000256" key="4">
    <source>
        <dbReference type="ARBA" id="ARBA00022676"/>
    </source>
</evidence>
<sequence length="233" mass="25121">MIGILIPAHNEEAFLARCLEAALTAARHPQLHGEIVRVIVVLDSCSDRTAEVAARFDVSILHIQAQNVGAARGLGAQWLLDQGARWISCTDADSLVAEDWLVAQLALKADAVCGTVRVDDWGSQIDEATQALYLAAYQSCEGHRHIHGANLGFSARVYQLAGGFLPLKCHEDVQLVKQLQACGASIAWSHRPKVSTSARLDSRAEGGFGDYLKSLLTSPVHDQHQPGSRIGTL</sequence>
<keyword evidence="6" id="KW-0472">Membrane</keyword>
<proteinExistence type="predicted"/>
<gene>
    <name evidence="8" type="ORF">GHO30_04590</name>
</gene>
<evidence type="ECO:0000256" key="1">
    <source>
        <dbReference type="ARBA" id="ARBA00004236"/>
    </source>
</evidence>
<dbReference type="Gene3D" id="3.90.550.10">
    <property type="entry name" value="Spore Coat Polysaccharide Biosynthesis Protein SpsA, Chain A"/>
    <property type="match status" value="1"/>
</dbReference>
<evidence type="ECO:0000259" key="7">
    <source>
        <dbReference type="Pfam" id="PF00535"/>
    </source>
</evidence>
<keyword evidence="9" id="KW-1185">Reference proteome</keyword>
<evidence type="ECO:0000313" key="8">
    <source>
        <dbReference type="EMBL" id="MQU30686.1"/>
    </source>
</evidence>
<evidence type="ECO:0000256" key="5">
    <source>
        <dbReference type="ARBA" id="ARBA00022679"/>
    </source>
</evidence>
<keyword evidence="2" id="KW-1003">Cell membrane</keyword>
<evidence type="ECO:0000313" key="9">
    <source>
        <dbReference type="Proteomes" id="UP000470186"/>
    </source>
</evidence>